<comment type="caution">
    <text evidence="1">The sequence shown here is derived from an EMBL/GenBank/DDBJ whole genome shotgun (WGS) entry which is preliminary data.</text>
</comment>
<proteinExistence type="predicted"/>
<dbReference type="Proteomes" id="UP001592582">
    <property type="component" value="Unassembled WGS sequence"/>
</dbReference>
<reference evidence="1 2" key="1">
    <citation type="submission" date="2024-09" db="EMBL/GenBank/DDBJ databases">
        <authorList>
            <person name="Lee S.D."/>
        </authorList>
    </citation>
    <scope>NUCLEOTIDE SEQUENCE [LARGE SCALE GENOMIC DNA]</scope>
    <source>
        <strain evidence="1 2">N1-1</strain>
    </source>
</reference>
<accession>A0ABV6VM02</accession>
<gene>
    <name evidence="1" type="ORF">ACEZDG_36195</name>
</gene>
<sequence>MVLSRTWKAVAVVGAVALIATTPLVWLVGGSDPGQLAGASVQGATGIVALVWALFQRPDAGAVDEASDTGDAVARDGGRAVAGVRRPGGRGGGKATARSTGKATATGANGEATSGIDYS</sequence>
<protein>
    <submittedName>
        <fullName evidence="1">Uncharacterized protein</fullName>
    </submittedName>
</protein>
<evidence type="ECO:0000313" key="2">
    <source>
        <dbReference type="Proteomes" id="UP001592582"/>
    </source>
</evidence>
<dbReference type="EMBL" id="JBHEZX010000027">
    <property type="protein sequence ID" value="MFC1414716.1"/>
    <property type="molecule type" value="Genomic_DNA"/>
</dbReference>
<evidence type="ECO:0000313" key="1">
    <source>
        <dbReference type="EMBL" id="MFC1414716.1"/>
    </source>
</evidence>
<organism evidence="1 2">
    <name type="scientific">Streptacidiphilus alkalitolerans</name>
    <dbReference type="NCBI Taxonomy" id="3342712"/>
    <lineage>
        <taxon>Bacteria</taxon>
        <taxon>Bacillati</taxon>
        <taxon>Actinomycetota</taxon>
        <taxon>Actinomycetes</taxon>
        <taxon>Kitasatosporales</taxon>
        <taxon>Streptomycetaceae</taxon>
        <taxon>Streptacidiphilus</taxon>
    </lineage>
</organism>
<keyword evidence="2" id="KW-1185">Reference proteome</keyword>
<name>A0ABV6VM02_9ACTN</name>